<evidence type="ECO:0000259" key="9">
    <source>
        <dbReference type="Pfam" id="PF13231"/>
    </source>
</evidence>
<evidence type="ECO:0000256" key="5">
    <source>
        <dbReference type="ARBA" id="ARBA00022692"/>
    </source>
</evidence>
<evidence type="ECO:0000313" key="10">
    <source>
        <dbReference type="EMBL" id="PIU37441.1"/>
    </source>
</evidence>
<dbReference type="PANTHER" id="PTHR33908">
    <property type="entry name" value="MANNOSYLTRANSFERASE YKCB-RELATED"/>
    <property type="match status" value="1"/>
</dbReference>
<dbReference type="GO" id="GO:0009103">
    <property type="term" value="P:lipopolysaccharide biosynthetic process"/>
    <property type="evidence" value="ECO:0007669"/>
    <property type="project" value="UniProtKB-ARBA"/>
</dbReference>
<feature type="transmembrane region" description="Helical" evidence="8">
    <location>
        <begin position="371"/>
        <end position="388"/>
    </location>
</feature>
<comment type="subcellular location">
    <subcellularLocation>
        <location evidence="1">Cell membrane</location>
        <topology evidence="1">Multi-pass membrane protein</topology>
    </subcellularLocation>
</comment>
<accession>A0A2M6YVB9</accession>
<dbReference type="InterPro" id="IPR050297">
    <property type="entry name" value="LipidA_mod_glycosyltrf_83"/>
</dbReference>
<feature type="transmembrane region" description="Helical" evidence="8">
    <location>
        <begin position="97"/>
        <end position="116"/>
    </location>
</feature>
<reference evidence="11" key="1">
    <citation type="submission" date="2017-09" db="EMBL/GenBank/DDBJ databases">
        <title>Depth-based differentiation of microbial function through sediment-hosted aquifers and enrichment of novel symbionts in the deep terrestrial subsurface.</title>
        <authorList>
            <person name="Probst A.J."/>
            <person name="Ladd B."/>
            <person name="Jarett J.K."/>
            <person name="Geller-Mcgrath D.E."/>
            <person name="Sieber C.M.K."/>
            <person name="Emerson J.B."/>
            <person name="Anantharaman K."/>
            <person name="Thomas B.C."/>
            <person name="Malmstrom R."/>
            <person name="Stieglmeier M."/>
            <person name="Klingl A."/>
            <person name="Woyke T."/>
            <person name="Ryan C.M."/>
            <person name="Banfield J.F."/>
        </authorList>
    </citation>
    <scope>NUCLEOTIDE SEQUENCE [LARGE SCALE GENOMIC DNA]</scope>
</reference>
<evidence type="ECO:0000256" key="6">
    <source>
        <dbReference type="ARBA" id="ARBA00022989"/>
    </source>
</evidence>
<feature type="transmembrane region" description="Helical" evidence="8">
    <location>
        <begin position="347"/>
        <end position="364"/>
    </location>
</feature>
<feature type="transmembrane region" description="Helical" evidence="8">
    <location>
        <begin position="122"/>
        <end position="141"/>
    </location>
</feature>
<feature type="transmembrane region" description="Helical" evidence="8">
    <location>
        <begin position="300"/>
        <end position="318"/>
    </location>
</feature>
<dbReference type="EMBL" id="PEWY01000019">
    <property type="protein sequence ID" value="PIU37441.1"/>
    <property type="molecule type" value="Genomic_DNA"/>
</dbReference>
<gene>
    <name evidence="10" type="ORF">COT02_00835</name>
</gene>
<keyword evidence="6 8" id="KW-1133">Transmembrane helix</keyword>
<feature type="transmembrane region" description="Helical" evidence="8">
    <location>
        <begin position="148"/>
        <end position="165"/>
    </location>
</feature>
<feature type="transmembrane region" description="Helical" evidence="8">
    <location>
        <begin position="12"/>
        <end position="33"/>
    </location>
</feature>
<comment type="caution">
    <text evidence="10">The sequence shown here is derived from an EMBL/GenBank/DDBJ whole genome shotgun (WGS) entry which is preliminary data.</text>
</comment>
<dbReference type="GO" id="GO:0016763">
    <property type="term" value="F:pentosyltransferase activity"/>
    <property type="evidence" value="ECO:0007669"/>
    <property type="project" value="TreeGrafter"/>
</dbReference>
<organism evidence="10 11">
    <name type="scientific">Candidatus Roizmanbacteria bacterium CG07_land_8_20_14_0_80_34_15</name>
    <dbReference type="NCBI Taxonomy" id="1974849"/>
    <lineage>
        <taxon>Bacteria</taxon>
        <taxon>Candidatus Roizmaniibacteriota</taxon>
    </lineage>
</organism>
<evidence type="ECO:0000313" key="11">
    <source>
        <dbReference type="Proteomes" id="UP000230184"/>
    </source>
</evidence>
<feature type="domain" description="Glycosyltransferase RgtA/B/C/D-like" evidence="9">
    <location>
        <begin position="77"/>
        <end position="228"/>
    </location>
</feature>
<keyword evidence="7 8" id="KW-0472">Membrane</keyword>
<evidence type="ECO:0000256" key="3">
    <source>
        <dbReference type="ARBA" id="ARBA00022676"/>
    </source>
</evidence>
<evidence type="ECO:0000256" key="4">
    <source>
        <dbReference type="ARBA" id="ARBA00022679"/>
    </source>
</evidence>
<keyword evidence="4" id="KW-0808">Transferase</keyword>
<dbReference type="PANTHER" id="PTHR33908:SF11">
    <property type="entry name" value="MEMBRANE PROTEIN"/>
    <property type="match status" value="1"/>
</dbReference>
<keyword evidence="2" id="KW-1003">Cell membrane</keyword>
<dbReference type="InterPro" id="IPR038731">
    <property type="entry name" value="RgtA/B/C-like"/>
</dbReference>
<evidence type="ECO:0000256" key="7">
    <source>
        <dbReference type="ARBA" id="ARBA00023136"/>
    </source>
</evidence>
<feature type="transmembrane region" description="Helical" evidence="8">
    <location>
        <begin position="61"/>
        <end position="85"/>
    </location>
</feature>
<dbReference type="AlphaFoldDB" id="A0A2M6YVB9"/>
<feature type="transmembrane region" description="Helical" evidence="8">
    <location>
        <begin position="212"/>
        <end position="232"/>
    </location>
</feature>
<feature type="transmembrane region" description="Helical" evidence="8">
    <location>
        <begin position="171"/>
        <end position="200"/>
    </location>
</feature>
<feature type="transmembrane region" description="Helical" evidence="8">
    <location>
        <begin position="325"/>
        <end position="341"/>
    </location>
</feature>
<dbReference type="GO" id="GO:0005886">
    <property type="term" value="C:plasma membrane"/>
    <property type="evidence" value="ECO:0007669"/>
    <property type="project" value="UniProtKB-SubCell"/>
</dbReference>
<keyword evidence="3" id="KW-0328">Glycosyltransferase</keyword>
<evidence type="ECO:0000256" key="1">
    <source>
        <dbReference type="ARBA" id="ARBA00004651"/>
    </source>
</evidence>
<protein>
    <recommendedName>
        <fullName evidence="9">Glycosyltransferase RgtA/B/C/D-like domain-containing protein</fullName>
    </recommendedName>
</protein>
<dbReference type="Proteomes" id="UP000230184">
    <property type="component" value="Unassembled WGS sequence"/>
</dbReference>
<proteinExistence type="predicted"/>
<evidence type="ECO:0000256" key="8">
    <source>
        <dbReference type="SAM" id="Phobius"/>
    </source>
</evidence>
<dbReference type="Pfam" id="PF13231">
    <property type="entry name" value="PMT_2"/>
    <property type="match status" value="1"/>
</dbReference>
<name>A0A2M6YVB9_9BACT</name>
<keyword evidence="5 8" id="KW-0812">Transmembrane</keyword>
<sequence>MGSKQTVKTLKRWNVITIISFIVIAFLIFIRFYRASDFFSFNFDEEYQASLAFEQVKNFHLIWIGVSASNIGYYLGPGFTYLNALLFKLTGGDPISLAYFAPFLGVLTGLSLYFVVKEIFNKKVAFLSMVFYLGSTLVNFYDRRFWNPLPIPFITIWLFYSLFKAQKGSRYFILTSFLLATSLHVHLALLVFWPVVIFLVIKNIKKITPKTWIISIGLYLIIISPLIVFDFVHNFDNLLTPVRYIQNKNIEHQKVTSGTIRSHWHVWIASLSRYWYIKPVTDIQNEQCLGQQCLITPGKIWLSLLSLASIAYLVFKSFKDRKKQYLILMTAFSMIFFIFYPGYSAEYYLLNFFVLFPIILALFFEKLPNWLTVIVVSLFIIFNSLTIINSTQSKFGLNTKKIGIKKVMTVIGDKPYALENYGKDPRKYHSYGGWRYLFRTYGKKPAQAFADEFFGWIYQNDIVDEKPIYRVVVSEDIEYNKSKQKPILKFKEGAYYFYVFKY</sequence>
<evidence type="ECO:0000256" key="2">
    <source>
        <dbReference type="ARBA" id="ARBA00022475"/>
    </source>
</evidence>